<dbReference type="KEGG" id="ehx:EMIHUDRAFT_193960"/>
<proteinExistence type="predicted"/>
<dbReference type="PaxDb" id="2903-EOD41586"/>
<accession>A0A0D3L0Q1</accession>
<reference evidence="3" key="1">
    <citation type="journal article" date="2013" name="Nature">
        <title>Pan genome of the phytoplankton Emiliania underpins its global distribution.</title>
        <authorList>
            <person name="Read B.A."/>
            <person name="Kegel J."/>
            <person name="Klute M.J."/>
            <person name="Kuo A."/>
            <person name="Lefebvre S.C."/>
            <person name="Maumus F."/>
            <person name="Mayer C."/>
            <person name="Miller J."/>
            <person name="Monier A."/>
            <person name="Salamov A."/>
            <person name="Young J."/>
            <person name="Aguilar M."/>
            <person name="Claverie J.M."/>
            <person name="Frickenhaus S."/>
            <person name="Gonzalez K."/>
            <person name="Herman E.K."/>
            <person name="Lin Y.C."/>
            <person name="Napier J."/>
            <person name="Ogata H."/>
            <person name="Sarno A.F."/>
            <person name="Shmutz J."/>
            <person name="Schroeder D."/>
            <person name="de Vargas C."/>
            <person name="Verret F."/>
            <person name="von Dassow P."/>
            <person name="Valentin K."/>
            <person name="Van de Peer Y."/>
            <person name="Wheeler G."/>
            <person name="Dacks J.B."/>
            <person name="Delwiche C.F."/>
            <person name="Dyhrman S.T."/>
            <person name="Glockner G."/>
            <person name="John U."/>
            <person name="Richards T."/>
            <person name="Worden A.Z."/>
            <person name="Zhang X."/>
            <person name="Grigoriev I.V."/>
            <person name="Allen A.E."/>
            <person name="Bidle K."/>
            <person name="Borodovsky M."/>
            <person name="Bowler C."/>
            <person name="Brownlee C."/>
            <person name="Cock J.M."/>
            <person name="Elias M."/>
            <person name="Gladyshev V.N."/>
            <person name="Groth M."/>
            <person name="Guda C."/>
            <person name="Hadaegh A."/>
            <person name="Iglesias-Rodriguez M.D."/>
            <person name="Jenkins J."/>
            <person name="Jones B.M."/>
            <person name="Lawson T."/>
            <person name="Leese F."/>
            <person name="Lindquist E."/>
            <person name="Lobanov A."/>
            <person name="Lomsadze A."/>
            <person name="Malik S.B."/>
            <person name="Marsh M.E."/>
            <person name="Mackinder L."/>
            <person name="Mock T."/>
            <person name="Mueller-Roeber B."/>
            <person name="Pagarete A."/>
            <person name="Parker M."/>
            <person name="Probert I."/>
            <person name="Quesneville H."/>
            <person name="Raines C."/>
            <person name="Rensing S.A."/>
            <person name="Riano-Pachon D.M."/>
            <person name="Richier S."/>
            <person name="Rokitta S."/>
            <person name="Shiraiwa Y."/>
            <person name="Soanes D.M."/>
            <person name="van der Giezen M."/>
            <person name="Wahlund T.M."/>
            <person name="Williams B."/>
            <person name="Wilson W."/>
            <person name="Wolfe G."/>
            <person name="Wurch L.L."/>
        </authorList>
    </citation>
    <scope>NUCLEOTIDE SEQUENCE</scope>
</reference>
<dbReference type="RefSeq" id="XP_005794015.1">
    <property type="nucleotide sequence ID" value="XM_005793958.1"/>
</dbReference>
<evidence type="ECO:0008006" key="4">
    <source>
        <dbReference type="Google" id="ProtNLM"/>
    </source>
</evidence>
<organism evidence="2 3">
    <name type="scientific">Emiliania huxleyi (strain CCMP1516)</name>
    <dbReference type="NCBI Taxonomy" id="280463"/>
    <lineage>
        <taxon>Eukaryota</taxon>
        <taxon>Haptista</taxon>
        <taxon>Haptophyta</taxon>
        <taxon>Prymnesiophyceae</taxon>
        <taxon>Isochrysidales</taxon>
        <taxon>Noelaerhabdaceae</taxon>
        <taxon>Emiliania</taxon>
    </lineage>
</organism>
<dbReference type="Proteomes" id="UP000013827">
    <property type="component" value="Unassembled WGS sequence"/>
</dbReference>
<feature type="region of interest" description="Disordered" evidence="1">
    <location>
        <begin position="231"/>
        <end position="262"/>
    </location>
</feature>
<keyword evidence="3" id="KW-1185">Reference proteome</keyword>
<dbReference type="GeneID" id="17286856"/>
<name>A0A0D3L0Q1_EMIH1</name>
<dbReference type="EnsemblProtists" id="EOD41586">
    <property type="protein sequence ID" value="EOD41586"/>
    <property type="gene ID" value="EMIHUDRAFT_193960"/>
</dbReference>
<evidence type="ECO:0000313" key="2">
    <source>
        <dbReference type="EnsemblProtists" id="EOD41586"/>
    </source>
</evidence>
<feature type="compositionally biased region" description="Low complexity" evidence="1">
    <location>
        <begin position="231"/>
        <end position="242"/>
    </location>
</feature>
<evidence type="ECO:0000313" key="3">
    <source>
        <dbReference type="Proteomes" id="UP000013827"/>
    </source>
</evidence>
<evidence type="ECO:0000256" key="1">
    <source>
        <dbReference type="SAM" id="MobiDB-lite"/>
    </source>
</evidence>
<dbReference type="AlphaFoldDB" id="A0A0D3L0Q1"/>
<feature type="compositionally biased region" description="Acidic residues" evidence="1">
    <location>
        <begin position="243"/>
        <end position="254"/>
    </location>
</feature>
<reference evidence="2" key="2">
    <citation type="submission" date="2024-10" db="UniProtKB">
        <authorList>
            <consortium name="EnsemblProtists"/>
        </authorList>
    </citation>
    <scope>IDENTIFICATION</scope>
</reference>
<protein>
    <recommendedName>
        <fullName evidence="4">Carrier domain-containing protein</fullName>
    </recommendedName>
</protein>
<dbReference type="HOGENOM" id="CLU_1063294_0_0_1"/>
<sequence length="262" mass="27961">MFANLAARTSQQSQEKQQAAVTAVIKAVTEVLRDAGDEFLLAEEITADSFLAPGDMDLLKLSQALQCHLGNAVLKRVLPEALDETKVTTPRALAEYLRLPEVSCAPRVPSAEHGRQMRELVELRAKLVDFESFLARVDASLQALGEGDADRAEREKLRPFGLDAPLVATLDDASVPEASRLKAACEAADAQGRLMVLGMATDVQQSAKEHAINRGLVDDILSRWRTGAGTAAGSGEALAGESSEGEASEGEGEDAVLFFSNM</sequence>